<evidence type="ECO:0000313" key="3">
    <source>
        <dbReference type="Proteomes" id="UP001162972"/>
    </source>
</evidence>
<sequence length="695" mass="79718">MDSNLNDKESMIARIQQLEHERGELNKDIEQLCMQQAGPGYLAAATRMHFQRTAGLEQEIENLKRQLAARSRDNLNLQEELSEAYRIKTQLAELHQAEAAKNMELEKQVKFFHGCVAAAFAERDNSIMEAEKAKEKEESMFQKFDEIQQRLEVLNSDFLEQKRLNDTLQSDLSKHDEQIESFKKVVNKFHEIKQHSLEGFEDTSWDDKCACLLHDSEELWSYNDSSTSKYISALEEEVETLRNSLDKLQSKIRVGLEIENHLKKKVLDLEKKQVLWCKMVKEGITELHRCHSHYRVQITSLLSEERSHIKSIIDMAEENIKQFDVTSEQNLEPCRIVRLQENEFRDVHMSTDADLDLAPKDFGATKFQLHSIRNSQISIKQWHRENQASTSQEYFHTSVLQYPIIDQGALDTVSHKEGNTSEALAQAMQEKVAALLLLSQQEERHLLERNVNAALQKKTEELQRNLLQVTNEKVKALMELAQLKLEYQQLQEKVGSEIKRDFSADTGERRLSNIERDGKIRNLLKRTYIRRWIDKVDFHGNEAQTCLSSEGNFSGKRSNDMDFARMKIENATLKESMECMDHLISSIHRLHLALLKVKESDTHECTITGLLEDLNDIISEARLVKTALGSSLPISWSAEADDASIGESVCDELSDIYGNPITGKIDSVSAAGFEMVELLILAAQILKDNKTIKGC</sequence>
<evidence type="ECO:0000256" key="1">
    <source>
        <dbReference type="SAM" id="Coils"/>
    </source>
</evidence>
<dbReference type="PANTHER" id="PTHR35712">
    <property type="entry name" value="MYOSIN HEAVY CHAIN-LIKE PROTEIN"/>
    <property type="match status" value="1"/>
</dbReference>
<feature type="coiled-coil region" evidence="1">
    <location>
        <begin position="118"/>
        <end position="150"/>
    </location>
</feature>
<feature type="coiled-coil region" evidence="1">
    <location>
        <begin position="437"/>
        <end position="500"/>
    </location>
</feature>
<protein>
    <submittedName>
        <fullName evidence="2">Uncharacterized protein</fullName>
    </submittedName>
</protein>
<reference evidence="2 3" key="1">
    <citation type="journal article" date="2023" name="Int. J. Mol. Sci.">
        <title>De Novo Assembly and Annotation of 11 Diverse Shrub Willow (Salix) Genomes Reveals Novel Gene Organization in Sex-Linked Regions.</title>
        <authorList>
            <person name="Hyden B."/>
            <person name="Feng K."/>
            <person name="Yates T.B."/>
            <person name="Jawdy S."/>
            <person name="Cereghino C."/>
            <person name="Smart L.B."/>
            <person name="Muchero W."/>
        </authorList>
    </citation>
    <scope>NUCLEOTIDE SEQUENCE [LARGE SCALE GENOMIC DNA]</scope>
    <source>
        <tissue evidence="2">Shoot tip</tissue>
    </source>
</reference>
<gene>
    <name evidence="2" type="ORF">OIU84_025263</name>
</gene>
<keyword evidence="1" id="KW-0175">Coiled coil</keyword>
<organism evidence="2 3">
    <name type="scientific">Salix udensis</name>
    <dbReference type="NCBI Taxonomy" id="889485"/>
    <lineage>
        <taxon>Eukaryota</taxon>
        <taxon>Viridiplantae</taxon>
        <taxon>Streptophyta</taxon>
        <taxon>Embryophyta</taxon>
        <taxon>Tracheophyta</taxon>
        <taxon>Spermatophyta</taxon>
        <taxon>Magnoliopsida</taxon>
        <taxon>eudicotyledons</taxon>
        <taxon>Gunneridae</taxon>
        <taxon>Pentapetalae</taxon>
        <taxon>rosids</taxon>
        <taxon>fabids</taxon>
        <taxon>Malpighiales</taxon>
        <taxon>Salicaceae</taxon>
        <taxon>Saliceae</taxon>
        <taxon>Salix</taxon>
    </lineage>
</organism>
<keyword evidence="3" id="KW-1185">Reference proteome</keyword>
<name>A0AAD6KKG2_9ROSI</name>
<dbReference type="AlphaFoldDB" id="A0AAD6KKG2"/>
<comment type="caution">
    <text evidence="2">The sequence shown here is derived from an EMBL/GenBank/DDBJ whole genome shotgun (WGS) entry which is preliminary data.</text>
</comment>
<accession>A0AAD6KKG2</accession>
<proteinExistence type="predicted"/>
<dbReference type="EMBL" id="JAPFFJ010000006">
    <property type="protein sequence ID" value="KAJ6424440.1"/>
    <property type="molecule type" value="Genomic_DNA"/>
</dbReference>
<evidence type="ECO:0000313" key="2">
    <source>
        <dbReference type="EMBL" id="KAJ6424440.1"/>
    </source>
</evidence>
<dbReference type="Proteomes" id="UP001162972">
    <property type="component" value="Chromosome 16"/>
</dbReference>
<feature type="coiled-coil region" evidence="1">
    <location>
        <begin position="1"/>
        <end position="80"/>
    </location>
</feature>
<dbReference type="PANTHER" id="PTHR35712:SF1">
    <property type="entry name" value="MYOSIN HEAVY CHAIN-LIKE PROTEIN"/>
    <property type="match status" value="1"/>
</dbReference>